<dbReference type="InterPro" id="IPR016024">
    <property type="entry name" value="ARM-type_fold"/>
</dbReference>
<protein>
    <recommendedName>
        <fullName evidence="4">Leucine rich repeat variant</fullName>
    </recommendedName>
</protein>
<dbReference type="Proteomes" id="UP000307956">
    <property type="component" value="Unassembled WGS sequence"/>
</dbReference>
<evidence type="ECO:0008006" key="4">
    <source>
        <dbReference type="Google" id="ProtNLM"/>
    </source>
</evidence>
<feature type="compositionally biased region" description="Polar residues" evidence="1">
    <location>
        <begin position="136"/>
        <end position="147"/>
    </location>
</feature>
<evidence type="ECO:0000256" key="1">
    <source>
        <dbReference type="SAM" id="MobiDB-lite"/>
    </source>
</evidence>
<comment type="caution">
    <text evidence="2">The sequence shown here is derived from an EMBL/GenBank/DDBJ whole genome shotgun (WGS) entry which is preliminary data.</text>
</comment>
<dbReference type="InterPro" id="IPR004830">
    <property type="entry name" value="LRR_variant"/>
</dbReference>
<accession>A0A4S4AJ00</accession>
<dbReference type="OrthoDB" id="9812576at2"/>
<dbReference type="Pfam" id="PF01816">
    <property type="entry name" value="LRV"/>
    <property type="match status" value="3"/>
</dbReference>
<gene>
    <name evidence="2" type="ORF">E6O51_15290</name>
</gene>
<reference evidence="2 3" key="1">
    <citation type="submission" date="2019-04" db="EMBL/GenBank/DDBJ databases">
        <title>Azoarcus rhizosphaerae sp. nov. isolated from rhizosphere of Ficus religiosa.</title>
        <authorList>
            <person name="Lin S.-Y."/>
            <person name="Hameed A."/>
            <person name="Hsu Y.-H."/>
            <person name="Young C.-C."/>
        </authorList>
    </citation>
    <scope>NUCLEOTIDE SEQUENCE [LARGE SCALE GENOMIC DNA]</scope>
    <source>
        <strain evidence="2 3">CC-YHH848</strain>
    </source>
</reference>
<keyword evidence="3" id="KW-1185">Reference proteome</keyword>
<dbReference type="AlphaFoldDB" id="A0A4S4AJ00"/>
<evidence type="ECO:0000313" key="2">
    <source>
        <dbReference type="EMBL" id="THF59357.1"/>
    </source>
</evidence>
<dbReference type="InterPro" id="IPR011989">
    <property type="entry name" value="ARM-like"/>
</dbReference>
<dbReference type="EMBL" id="SSOD01000013">
    <property type="protein sequence ID" value="THF59357.1"/>
    <property type="molecule type" value="Genomic_DNA"/>
</dbReference>
<feature type="region of interest" description="Disordered" evidence="1">
    <location>
        <begin position="128"/>
        <end position="153"/>
    </location>
</feature>
<dbReference type="SUPFAM" id="SSF48371">
    <property type="entry name" value="ARM repeat"/>
    <property type="match status" value="1"/>
</dbReference>
<dbReference type="Gene3D" id="1.25.10.10">
    <property type="entry name" value="Leucine-rich Repeat Variant"/>
    <property type="match status" value="1"/>
</dbReference>
<organism evidence="2 3">
    <name type="scientific">Pseudothauera rhizosphaerae</name>
    <dbReference type="NCBI Taxonomy" id="2565932"/>
    <lineage>
        <taxon>Bacteria</taxon>
        <taxon>Pseudomonadati</taxon>
        <taxon>Pseudomonadota</taxon>
        <taxon>Betaproteobacteria</taxon>
        <taxon>Rhodocyclales</taxon>
        <taxon>Zoogloeaceae</taxon>
        <taxon>Pseudothauera</taxon>
    </lineage>
</organism>
<name>A0A4S4AJ00_9RHOO</name>
<proteinExistence type="predicted"/>
<sequence length="389" mass="42092">MTDNLARRPNWAGPAITPPAASGLQAGPVIARCRPQGIAGGRRRPAVRTAMGETRGCPIGCRKISGKLNSTARFGQSNISRSPRMLPSRLPAPPIVGFATNLRRGSRPGCAAVPPACGHATCVPARLIHDPDGSPPLNTTAPSSSHDYQPPQNPCTRCRLREDTLVRGACAPGDACLVVNSGRQIDRFLSRNREYAEACLDDPFWERRAIAVRWAPAEAAVRLIDDPDETVRRAVATRVTGDALLRLARDPDREVRVTVASRLPPELLDRLMGDADYAVRLQVARRLPHGRLPRMAKDPDLVVRKEVARRLPPFALSRMAHDPDPEIRAIAAARMLPDDAAGMLADPAFTVRAAAIAQAPLDAVRALLDDPEPDIRLLAAERCARPPES</sequence>
<evidence type="ECO:0000313" key="3">
    <source>
        <dbReference type="Proteomes" id="UP000307956"/>
    </source>
</evidence>